<dbReference type="EMBL" id="KB933365">
    <property type="protein sequence ID" value="EON96015.1"/>
    <property type="molecule type" value="Genomic_DNA"/>
</dbReference>
<proteinExistence type="predicted"/>
<dbReference type="OrthoDB" id="2130169at2759"/>
<dbReference type="KEGG" id="tmn:UCRPA7_8534"/>
<keyword evidence="3" id="KW-1185">Reference proteome</keyword>
<dbReference type="GO" id="GO:0005737">
    <property type="term" value="C:cytoplasm"/>
    <property type="evidence" value="ECO:0007669"/>
    <property type="project" value="TreeGrafter"/>
</dbReference>
<dbReference type="Gene3D" id="3.40.50.720">
    <property type="entry name" value="NAD(P)-binding Rossmann-like Domain"/>
    <property type="match status" value="2"/>
</dbReference>
<feature type="domain" description="NAD(P)-binding" evidence="1">
    <location>
        <begin position="8"/>
        <end position="75"/>
    </location>
</feature>
<dbReference type="GeneID" id="19329394"/>
<dbReference type="HOGENOM" id="CLU_007383_12_2_1"/>
<protein>
    <submittedName>
        <fullName evidence="2">Putative nad dependent epimerase dehydratase family protein</fullName>
    </submittedName>
</protein>
<dbReference type="AlphaFoldDB" id="R8B9M4"/>
<gene>
    <name evidence="2" type="ORF">UCRPA7_8534</name>
</gene>
<name>R8B9M4_PHAM7</name>
<dbReference type="eggNOG" id="KOG1502">
    <property type="taxonomic scope" value="Eukaryota"/>
</dbReference>
<organism evidence="2 3">
    <name type="scientific">Phaeoacremonium minimum (strain UCR-PA7)</name>
    <name type="common">Esca disease fungus</name>
    <name type="synonym">Togninia minima</name>
    <dbReference type="NCBI Taxonomy" id="1286976"/>
    <lineage>
        <taxon>Eukaryota</taxon>
        <taxon>Fungi</taxon>
        <taxon>Dikarya</taxon>
        <taxon>Ascomycota</taxon>
        <taxon>Pezizomycotina</taxon>
        <taxon>Sordariomycetes</taxon>
        <taxon>Sordariomycetidae</taxon>
        <taxon>Togniniales</taxon>
        <taxon>Togniniaceae</taxon>
        <taxon>Phaeoacremonium</taxon>
    </lineage>
</organism>
<sequence length="316" mass="33857">MVKIFLTGASGYIGGDVLRGLAGKHPEYEISALNRDPAKASQILEQFPSVKIVSGDLDDVSLLESEVAEADIVLLYWVQVSGASALATPEIASETFGEPSDKTYNDLDGVEEIKALIQEYPSRAVDNYMLKVAASSPQVRTAVVFPPIIYGVGGGPCHQRSVQVPELARFTIERGKGAQVGRGLNRWANVHIHDLSDLFALLVEKAVQGGDEGKVWNSNGIYFCGSGGEMTFGEISEEVAKSAYEQGLVKTAAIDQLKPGEADAIFLHASVMLGTNARCEGTRAKEVLGWKPQQGGLRAEIPKIVSQEADALKAKK</sequence>
<evidence type="ECO:0000313" key="3">
    <source>
        <dbReference type="Proteomes" id="UP000014074"/>
    </source>
</evidence>
<dbReference type="InterPro" id="IPR016040">
    <property type="entry name" value="NAD(P)-bd_dom"/>
</dbReference>
<evidence type="ECO:0000313" key="2">
    <source>
        <dbReference type="EMBL" id="EON96015.1"/>
    </source>
</evidence>
<dbReference type="GO" id="GO:0004029">
    <property type="term" value="F:aldehyde dehydrogenase (NAD+) activity"/>
    <property type="evidence" value="ECO:0007669"/>
    <property type="project" value="TreeGrafter"/>
</dbReference>
<reference evidence="3" key="1">
    <citation type="journal article" date="2013" name="Genome Announc.">
        <title>Draft genome sequence of the ascomycete Phaeoacremonium aleophilum strain UCR-PA7, a causal agent of the esca disease complex in grapevines.</title>
        <authorList>
            <person name="Blanco-Ulate B."/>
            <person name="Rolshausen P."/>
            <person name="Cantu D."/>
        </authorList>
    </citation>
    <scope>NUCLEOTIDE SEQUENCE [LARGE SCALE GENOMIC DNA]</scope>
    <source>
        <strain evidence="3">UCR-PA7</strain>
    </source>
</reference>
<dbReference type="InterPro" id="IPR036291">
    <property type="entry name" value="NAD(P)-bd_dom_sf"/>
</dbReference>
<dbReference type="RefSeq" id="XP_007919237.1">
    <property type="nucleotide sequence ID" value="XM_007921046.1"/>
</dbReference>
<accession>R8B9M4</accession>
<evidence type="ECO:0000259" key="1">
    <source>
        <dbReference type="Pfam" id="PF13460"/>
    </source>
</evidence>
<dbReference type="Pfam" id="PF13460">
    <property type="entry name" value="NAD_binding_10"/>
    <property type="match status" value="1"/>
</dbReference>
<dbReference type="InterPro" id="IPR051783">
    <property type="entry name" value="NAD(P)-dependent_oxidoreduct"/>
</dbReference>
<dbReference type="Proteomes" id="UP000014074">
    <property type="component" value="Unassembled WGS sequence"/>
</dbReference>
<dbReference type="SUPFAM" id="SSF51735">
    <property type="entry name" value="NAD(P)-binding Rossmann-fold domains"/>
    <property type="match status" value="1"/>
</dbReference>
<dbReference type="PANTHER" id="PTHR48079:SF8">
    <property type="entry name" value="NAD(P)-BINDING DOMAIN-CONTAINING PROTEIN"/>
    <property type="match status" value="1"/>
</dbReference>
<dbReference type="PANTHER" id="PTHR48079">
    <property type="entry name" value="PROTEIN YEEZ"/>
    <property type="match status" value="1"/>
</dbReference>